<dbReference type="EMBL" id="LLXL01001331">
    <property type="protein sequence ID" value="PKK65064.1"/>
    <property type="molecule type" value="Genomic_DNA"/>
</dbReference>
<dbReference type="VEuPathDB" id="FungiDB:FUN_018227"/>
<protein>
    <submittedName>
        <fullName evidence="3">Uncharacterized protein</fullName>
    </submittedName>
</protein>
<keyword evidence="1" id="KW-0175">Coiled coil</keyword>
<evidence type="ECO:0000313" key="3">
    <source>
        <dbReference type="EMBL" id="PKB99991.1"/>
    </source>
</evidence>
<accession>A0A2N0NZM0</accession>
<dbReference type="VEuPathDB" id="FungiDB:FUN_023936"/>
<evidence type="ECO:0000256" key="1">
    <source>
        <dbReference type="SAM" id="Coils"/>
    </source>
</evidence>
<evidence type="ECO:0000313" key="4">
    <source>
        <dbReference type="EMBL" id="PKK65064.1"/>
    </source>
</evidence>
<comment type="caution">
    <text evidence="3">The sequence shown here is derived from an EMBL/GenBank/DDBJ whole genome shotgun (WGS) entry which is preliminary data.</text>
</comment>
<evidence type="ECO:0000313" key="6">
    <source>
        <dbReference type="Proteomes" id="UP000233469"/>
    </source>
</evidence>
<organism evidence="3 5">
    <name type="scientific">Rhizophagus irregularis</name>
    <dbReference type="NCBI Taxonomy" id="588596"/>
    <lineage>
        <taxon>Eukaryota</taxon>
        <taxon>Fungi</taxon>
        <taxon>Fungi incertae sedis</taxon>
        <taxon>Mucoromycota</taxon>
        <taxon>Glomeromycotina</taxon>
        <taxon>Glomeromycetes</taxon>
        <taxon>Glomerales</taxon>
        <taxon>Glomeraceae</taxon>
        <taxon>Rhizophagus</taxon>
    </lineage>
</organism>
<dbReference type="VEuPathDB" id="FungiDB:RhiirFUN_009871"/>
<dbReference type="AlphaFoldDB" id="A0A2N0NZM0"/>
<name>A0A2N0NZM0_9GLOM</name>
<dbReference type="EMBL" id="LLXJ01002008">
    <property type="protein sequence ID" value="PKB99991.1"/>
    <property type="molecule type" value="Genomic_DNA"/>
</dbReference>
<reference evidence="5 6" key="1">
    <citation type="submission" date="2016-04" db="EMBL/GenBank/DDBJ databases">
        <title>Genome analyses suggest a sexual origin of heterokaryosis in a supposedly ancient asexual fungus.</title>
        <authorList>
            <person name="Ropars J."/>
            <person name="Sedzielewska K."/>
            <person name="Noel J."/>
            <person name="Charron P."/>
            <person name="Farinelli L."/>
            <person name="Marton T."/>
            <person name="Kruger M."/>
            <person name="Pelin A."/>
            <person name="Brachmann A."/>
            <person name="Corradi N."/>
        </authorList>
    </citation>
    <scope>NUCLEOTIDE SEQUENCE [LARGE SCALE GENOMIC DNA]</scope>
    <source>
        <strain evidence="3 5">A5</strain>
        <strain evidence="4 6">C2</strain>
    </source>
</reference>
<dbReference type="VEuPathDB" id="FungiDB:FUN_007200"/>
<dbReference type="Proteomes" id="UP000233469">
    <property type="component" value="Unassembled WGS sequence"/>
</dbReference>
<reference evidence="4 6" key="3">
    <citation type="submission" date="2017-10" db="EMBL/GenBank/DDBJ databases">
        <title>Extensive intraspecific genome diversity in a model arbuscular mycorrhizal fungus.</title>
        <authorList>
            <person name="Chen E.C.H."/>
            <person name="Morin E."/>
            <person name="Baudet D."/>
            <person name="Noel J."/>
            <person name="Ndikumana S."/>
            <person name="Charron P."/>
            <person name="St-Onge C."/>
            <person name="Giorgi J."/>
            <person name="Grigoriev I.V."/>
            <person name="Roux C."/>
            <person name="Martin F.M."/>
            <person name="Corradi N."/>
        </authorList>
    </citation>
    <scope>NUCLEOTIDE SEQUENCE [LARGE SCALE GENOMIC DNA]</scope>
    <source>
        <strain evidence="4 6">C2</strain>
    </source>
</reference>
<dbReference type="Proteomes" id="UP000232722">
    <property type="component" value="Unassembled WGS sequence"/>
</dbReference>
<sequence>MGKPSKASRRNGITRLRQRQKLKKTSHIKQIKAKEEEIGDLQIEVQKLKKFIEKAKEKVIDEYMKSEREKQNLLKWIDFYTKQIKDMEEKQYLNSLKTYINTSQPSSQQSQSSQFPQPSFKSLDEYFKCEMEQKNKESNTKSD</sequence>
<feature type="region of interest" description="Disordered" evidence="2">
    <location>
        <begin position="1"/>
        <end position="28"/>
    </location>
</feature>
<evidence type="ECO:0000256" key="2">
    <source>
        <dbReference type="SAM" id="MobiDB-lite"/>
    </source>
</evidence>
<evidence type="ECO:0000313" key="5">
    <source>
        <dbReference type="Proteomes" id="UP000232722"/>
    </source>
</evidence>
<gene>
    <name evidence="3" type="ORF">RhiirA5_428853</name>
    <name evidence="4" type="ORF">RhiirC2_786667</name>
</gene>
<reference evidence="3 5" key="2">
    <citation type="submission" date="2017-09" db="EMBL/GenBank/DDBJ databases">
        <title>Extensive intraspecific genome diversity in a model arbuscular mycorrhizal fungus.</title>
        <authorList>
            <person name="Chen E.C."/>
            <person name="Morin E."/>
            <person name="Beaudet D."/>
            <person name="Noel J."/>
            <person name="Ndikumana S."/>
            <person name="Charron P."/>
            <person name="St-Onge C."/>
            <person name="Giorgi J."/>
            <person name="Grigoriev I.V."/>
            <person name="Roux C."/>
            <person name="Martin F.M."/>
            <person name="Corradi N."/>
        </authorList>
    </citation>
    <scope>NUCLEOTIDE SEQUENCE [LARGE SCALE GENOMIC DNA]</scope>
    <source>
        <strain evidence="3 5">A5</strain>
    </source>
</reference>
<feature type="coiled-coil region" evidence="1">
    <location>
        <begin position="31"/>
        <end position="58"/>
    </location>
</feature>
<proteinExistence type="predicted"/>
<dbReference type="VEuPathDB" id="FungiDB:FUN_023970"/>
<dbReference type="VEuPathDB" id="FungiDB:FUN_007192"/>
<feature type="compositionally biased region" description="Basic residues" evidence="2">
    <location>
        <begin position="16"/>
        <end position="28"/>
    </location>
</feature>